<dbReference type="EMBL" id="AY813771">
    <property type="protein sequence ID" value="AAW25503.1"/>
    <property type="molecule type" value="mRNA"/>
</dbReference>
<name>Q5DFA3_SCHJA</name>
<organism evidence="1">
    <name type="scientific">Schistosoma japonicum</name>
    <name type="common">Blood fluke</name>
    <dbReference type="NCBI Taxonomy" id="6182"/>
    <lineage>
        <taxon>Eukaryota</taxon>
        <taxon>Metazoa</taxon>
        <taxon>Spiralia</taxon>
        <taxon>Lophotrochozoa</taxon>
        <taxon>Platyhelminthes</taxon>
        <taxon>Trematoda</taxon>
        <taxon>Digenea</taxon>
        <taxon>Strigeidida</taxon>
        <taxon>Schistosomatoidea</taxon>
        <taxon>Schistosomatidae</taxon>
        <taxon>Schistosoma</taxon>
    </lineage>
</organism>
<evidence type="ECO:0000313" key="1">
    <source>
        <dbReference type="EMBL" id="AAW25503.1"/>
    </source>
</evidence>
<accession>Q5DFA3</accession>
<dbReference type="AlphaFoldDB" id="Q5DFA3"/>
<reference evidence="1" key="2">
    <citation type="journal article" date="2006" name="PLoS Pathog.">
        <title>New perspectives on host-parasite interplay by comparative transcriptomic and proteomic analyses of Schistosoma japonicum.</title>
        <authorList>
            <person name="Liu F."/>
            <person name="Lu J."/>
            <person name="Hu W."/>
            <person name="Wang S.Y."/>
            <person name="Cui S.J."/>
            <person name="Chi M."/>
            <person name="Yan Q."/>
            <person name="Wang X.R."/>
            <person name="Song H.D."/>
            <person name="Xu X.N."/>
            <person name="Wang J.J."/>
            <person name="Zhang X.L."/>
            <person name="Zhang X."/>
            <person name="Wang Z.Q."/>
            <person name="Xue C.L."/>
            <person name="Brindley P.J."/>
            <person name="McManus D.P."/>
            <person name="Yang P.Y."/>
            <person name="Feng Z."/>
            <person name="Chen Z."/>
            <person name="Han Z.G."/>
        </authorList>
    </citation>
    <scope>NUCLEOTIDE SEQUENCE</scope>
</reference>
<proteinExistence type="evidence at transcript level"/>
<sequence>MLKNLCKQQIVVSWFAFPSLTLHKINETLKSEITKLNNIIRVVSHEKNLLLDELINNHSTCRNSVKNEPKPFQKSVVCVGNKRSVNFVESCQELKKVKNDPSVIGKSTKFDSFSPPTDTISLIVYFRFPISFKITPQLSGLSYVVLSKSILL</sequence>
<protein>
    <submittedName>
        <fullName evidence="1">SJCHGC02606 protein</fullName>
    </submittedName>
</protein>
<reference evidence="1" key="1">
    <citation type="submission" date="2004-11" db="EMBL/GenBank/DDBJ databases">
        <title>The full-length cDNA sequences of Schistosoma japonicum genes.</title>
        <authorList>
            <person name="Han Z."/>
        </authorList>
    </citation>
    <scope>NUCLEOTIDE SEQUENCE</scope>
</reference>